<name>A0ABS9M0Y8_9BRAD</name>
<protein>
    <submittedName>
        <fullName evidence="2">Cupin domain-containing protein</fullName>
    </submittedName>
</protein>
<gene>
    <name evidence="2" type="ORF">L6637_38285</name>
</gene>
<dbReference type="Proteomes" id="UP001139012">
    <property type="component" value="Unassembled WGS sequence"/>
</dbReference>
<proteinExistence type="predicted"/>
<dbReference type="InterPro" id="IPR014710">
    <property type="entry name" value="RmlC-like_jellyroll"/>
</dbReference>
<evidence type="ECO:0000313" key="2">
    <source>
        <dbReference type="EMBL" id="MCG2672791.1"/>
    </source>
</evidence>
<evidence type="ECO:0000256" key="1">
    <source>
        <dbReference type="SAM" id="MobiDB-lite"/>
    </source>
</evidence>
<dbReference type="EMBL" id="JAKLUA010000025">
    <property type="protein sequence ID" value="MCG2672791.1"/>
    <property type="molecule type" value="Genomic_DNA"/>
</dbReference>
<accession>A0ABS9M0Y8</accession>
<dbReference type="Gene3D" id="2.60.120.10">
    <property type="entry name" value="Jelly Rolls"/>
    <property type="match status" value="1"/>
</dbReference>
<dbReference type="InterPro" id="IPR011051">
    <property type="entry name" value="RmlC_Cupin_sf"/>
</dbReference>
<dbReference type="RefSeq" id="WP_237873982.1">
    <property type="nucleotide sequence ID" value="NZ_JAKLUA010000025.1"/>
</dbReference>
<evidence type="ECO:0000313" key="3">
    <source>
        <dbReference type="Proteomes" id="UP001139012"/>
    </source>
</evidence>
<dbReference type="CDD" id="cd06989">
    <property type="entry name" value="cupin_DRT102"/>
    <property type="match status" value="1"/>
</dbReference>
<sequence length="255" mass="27915">MAASSRRLALERLLNGVWLGSRVVFGPTCAPGLSPVRVTYRRFGVLTFQHLRLRWRLSPSVPTGNGKQNPAEEHDGTVVNPTDACALFSAEQEPTMPPLKATVGLLVMLVLVDLSGATAQERSADYDRVTPADMKWVPLPSLPKGAQIAILHGSLGKPGLFTIRVKLPPHYKLPVHSHPDERVRTIISGTYYSAIGDKVDETKLTPFPSGTFSNVPQNVWQFAETKDEEVIFQITGVGPTGINYLNPADDPRKSR</sequence>
<organism evidence="2 3">
    <name type="scientific">Bradyrhizobium zhengyangense</name>
    <dbReference type="NCBI Taxonomy" id="2911009"/>
    <lineage>
        <taxon>Bacteria</taxon>
        <taxon>Pseudomonadati</taxon>
        <taxon>Pseudomonadota</taxon>
        <taxon>Alphaproteobacteria</taxon>
        <taxon>Hyphomicrobiales</taxon>
        <taxon>Nitrobacteraceae</taxon>
        <taxon>Bradyrhizobium</taxon>
    </lineage>
</organism>
<feature type="region of interest" description="Disordered" evidence="1">
    <location>
        <begin position="59"/>
        <end position="78"/>
    </location>
</feature>
<dbReference type="SUPFAM" id="SSF51182">
    <property type="entry name" value="RmlC-like cupins"/>
    <property type="match status" value="1"/>
</dbReference>
<reference evidence="2" key="1">
    <citation type="submission" date="2022-01" db="EMBL/GenBank/DDBJ databases">
        <title>Genome sequnece data of strain Bradyrhizobium sp. nov.</title>
        <authorList>
            <person name="Zhang J."/>
        </authorList>
    </citation>
    <scope>NUCLEOTIDE SEQUENCE</scope>
    <source>
        <strain evidence="2">WYCCWR 12774</strain>
    </source>
</reference>
<keyword evidence="3" id="KW-1185">Reference proteome</keyword>
<comment type="caution">
    <text evidence="2">The sequence shown here is derived from an EMBL/GenBank/DDBJ whole genome shotgun (WGS) entry which is preliminary data.</text>
</comment>